<accession>A0A645AAB4</accession>
<organism evidence="1">
    <name type="scientific">bioreactor metagenome</name>
    <dbReference type="NCBI Taxonomy" id="1076179"/>
    <lineage>
        <taxon>unclassified sequences</taxon>
        <taxon>metagenomes</taxon>
        <taxon>ecological metagenomes</taxon>
    </lineage>
</organism>
<gene>
    <name evidence="1" type="ORF">SDC9_93349</name>
</gene>
<reference evidence="1" key="1">
    <citation type="submission" date="2019-08" db="EMBL/GenBank/DDBJ databases">
        <authorList>
            <person name="Kucharzyk K."/>
            <person name="Murdoch R.W."/>
            <person name="Higgins S."/>
            <person name="Loffler F."/>
        </authorList>
    </citation>
    <scope>NUCLEOTIDE SEQUENCE</scope>
</reference>
<comment type="caution">
    <text evidence="1">The sequence shown here is derived from an EMBL/GenBank/DDBJ whole genome shotgun (WGS) entry which is preliminary data.</text>
</comment>
<evidence type="ECO:0008006" key="2">
    <source>
        <dbReference type="Google" id="ProtNLM"/>
    </source>
</evidence>
<protein>
    <recommendedName>
        <fullName evidence="2">DUF5103 domain-containing protein</fullName>
    </recommendedName>
</protein>
<dbReference type="EMBL" id="VSSQ01011358">
    <property type="protein sequence ID" value="MPM46644.1"/>
    <property type="molecule type" value="Genomic_DNA"/>
</dbReference>
<proteinExistence type="predicted"/>
<sequence>MWVHFLLSYDAPLNEGSVFLQGAFTEWGFDEKYKLNYDYKLKGYADSLLLKQGYYNYQYVYLKDGEKTADASFIEGRHSEADNDYTVYVYYREPGELYDRLIGVQTVNSRKGMR</sequence>
<dbReference type="AlphaFoldDB" id="A0A645AAB4"/>
<evidence type="ECO:0000313" key="1">
    <source>
        <dbReference type="EMBL" id="MPM46644.1"/>
    </source>
</evidence>
<name>A0A645AAB4_9ZZZZ</name>